<dbReference type="Proteomes" id="UP000032046">
    <property type="component" value="Unassembled WGS sequence"/>
</dbReference>
<feature type="domain" description="Transposase IS204/IS1001/IS1096/IS1165 DDE" evidence="1">
    <location>
        <begin position="1"/>
        <end position="27"/>
    </location>
</feature>
<dbReference type="Pfam" id="PF01610">
    <property type="entry name" value="DDE_Tnp_ISL3"/>
    <property type="match status" value="1"/>
</dbReference>
<organism evidence="2 3">
    <name type="scientific">Prevotella pectinovora</name>
    <dbReference type="NCBI Taxonomy" id="1602169"/>
    <lineage>
        <taxon>Bacteria</taxon>
        <taxon>Pseudomonadati</taxon>
        <taxon>Bacteroidota</taxon>
        <taxon>Bacteroidia</taxon>
        <taxon>Bacteroidales</taxon>
        <taxon>Prevotellaceae</taxon>
        <taxon>Prevotella</taxon>
    </lineage>
</organism>
<accession>A0A0D0ISP4</accession>
<keyword evidence="3" id="KW-1185">Reference proteome</keyword>
<dbReference type="EMBL" id="JXQK01000092">
    <property type="protein sequence ID" value="KIP59628.1"/>
    <property type="molecule type" value="Genomic_DNA"/>
</dbReference>
<gene>
    <name evidence="2" type="ORF">ST44_13145</name>
</gene>
<name>A0A0D0ISP4_9BACT</name>
<dbReference type="AlphaFoldDB" id="A0A0D0ISP4"/>
<reference evidence="2 3" key="1">
    <citation type="submission" date="2015-01" db="EMBL/GenBank/DDBJ databases">
        <title>Comparative genomics of non-oral Prevotella species.</title>
        <authorList>
            <person name="Accetto T."/>
            <person name="Nograsek B."/>
            <person name="Avgustin G."/>
        </authorList>
    </citation>
    <scope>NUCLEOTIDE SEQUENCE [LARGE SCALE GENOMIC DNA]</scope>
    <source>
        <strain evidence="2 3">P5-119</strain>
    </source>
</reference>
<feature type="non-terminal residue" evidence="2">
    <location>
        <position position="1"/>
    </location>
</feature>
<evidence type="ECO:0000313" key="3">
    <source>
        <dbReference type="Proteomes" id="UP000032046"/>
    </source>
</evidence>
<proteinExistence type="predicted"/>
<dbReference type="InterPro" id="IPR002560">
    <property type="entry name" value="Transposase_DDE"/>
</dbReference>
<comment type="caution">
    <text evidence="2">The sequence shown here is derived from an EMBL/GenBank/DDBJ whole genome shotgun (WGS) entry which is preliminary data.</text>
</comment>
<evidence type="ECO:0000313" key="2">
    <source>
        <dbReference type="EMBL" id="KIP59628.1"/>
    </source>
</evidence>
<dbReference type="RefSeq" id="WP_042520318.1">
    <property type="nucleotide sequence ID" value="NZ_JXQI01000047.1"/>
</dbReference>
<protein>
    <submittedName>
        <fullName evidence="2">Transposase</fullName>
    </submittedName>
</protein>
<evidence type="ECO:0000259" key="1">
    <source>
        <dbReference type="Pfam" id="PF01610"/>
    </source>
</evidence>
<sequence length="38" mass="4671">TEGINNKIKVLKRQMYGFRNDEFFTLKLYALHDKRLRI</sequence>